<dbReference type="Pfam" id="PF03781">
    <property type="entry name" value="FGE-sulfatase"/>
    <property type="match status" value="1"/>
</dbReference>
<gene>
    <name evidence="2" type="ORF">SOCE26_091740</name>
</gene>
<protein>
    <recommendedName>
        <fullName evidence="1">Sulfatase-modifying factor enzyme-like domain-containing protein</fullName>
    </recommendedName>
</protein>
<dbReference type="InterPro" id="IPR005532">
    <property type="entry name" value="SUMF_dom"/>
</dbReference>
<reference evidence="2 3" key="1">
    <citation type="submission" date="2015-09" db="EMBL/GenBank/DDBJ databases">
        <title>Sorangium comparison.</title>
        <authorList>
            <person name="Zaburannyi N."/>
            <person name="Bunk B."/>
            <person name="Overmann J."/>
            <person name="Mueller R."/>
        </authorList>
    </citation>
    <scope>NUCLEOTIDE SEQUENCE [LARGE SCALE GENOMIC DNA]</scope>
    <source>
        <strain evidence="2 3">So ce26</strain>
    </source>
</reference>
<evidence type="ECO:0000259" key="1">
    <source>
        <dbReference type="Pfam" id="PF03781"/>
    </source>
</evidence>
<dbReference type="PANTHER" id="PTHR23150">
    <property type="entry name" value="SULFATASE MODIFYING FACTOR 1, 2"/>
    <property type="match status" value="1"/>
</dbReference>
<dbReference type="SUPFAM" id="SSF56436">
    <property type="entry name" value="C-type lectin-like"/>
    <property type="match status" value="1"/>
</dbReference>
<sequence length="453" mass="46331">MGGGGMGGGAPSPGCTNREKDGMETDVDCGGTCAPCRVGQTCATPADCYSTRCEANTCAAADCANGEKDGSETDIDCGGGATPPRGDNPVCPACDNLEGCAEGTDCESLSCVSNRCLPPSCSDGVKNGEETDVDCGGLCTGCAPGAACSGSTDCSELVCLDEICLPPSCSDGVKNGSETDIDCGGAECGTRCPPGQRCSTSVDCKTGLCDTTNHVCACPASMVIAPVTGGGSYCIDAYEVTKQEYDRFVMANPVLAGLPSRCAGNTYPPTSGWPYTEGRVPVTYVDWCDAYTYCAYVGKHLCGKIGGGGSATAASSDHRESEWFNACSGQGVNDYPYGHEHAPSMCQDITADGISLKPGPPTPLPPVPVCEGGVSNLYNMSGNVAEWENSCDPDGACLVRGGSLISLNPPVMPPGETFAGWSAEEKEAKVGCSALERQDPTTHDPNIGFRCCL</sequence>
<dbReference type="PANTHER" id="PTHR23150:SF19">
    <property type="entry name" value="FORMYLGLYCINE-GENERATING ENZYME"/>
    <property type="match status" value="1"/>
</dbReference>
<dbReference type="Gene3D" id="3.90.1580.10">
    <property type="entry name" value="paralog of FGE (formylglycine-generating enzyme)"/>
    <property type="match status" value="1"/>
</dbReference>
<dbReference type="InterPro" id="IPR051043">
    <property type="entry name" value="Sulfatase_Mod_Factor_Kinase"/>
</dbReference>
<feature type="domain" description="Sulfatase-modifying factor enzyme-like" evidence="1">
    <location>
        <begin position="231"/>
        <end position="451"/>
    </location>
</feature>
<accession>A0A2L0F806</accession>
<dbReference type="InterPro" id="IPR042095">
    <property type="entry name" value="SUMF_sf"/>
</dbReference>
<evidence type="ECO:0000313" key="3">
    <source>
        <dbReference type="Proteomes" id="UP000238348"/>
    </source>
</evidence>
<name>A0A2L0F806_SORCE</name>
<dbReference type="AlphaFoldDB" id="A0A2L0F806"/>
<proteinExistence type="predicted"/>
<organism evidence="2 3">
    <name type="scientific">Sorangium cellulosum</name>
    <name type="common">Polyangium cellulosum</name>
    <dbReference type="NCBI Taxonomy" id="56"/>
    <lineage>
        <taxon>Bacteria</taxon>
        <taxon>Pseudomonadati</taxon>
        <taxon>Myxococcota</taxon>
        <taxon>Polyangia</taxon>
        <taxon>Polyangiales</taxon>
        <taxon>Polyangiaceae</taxon>
        <taxon>Sorangium</taxon>
    </lineage>
</organism>
<dbReference type="Proteomes" id="UP000238348">
    <property type="component" value="Chromosome"/>
</dbReference>
<dbReference type="EMBL" id="CP012673">
    <property type="protein sequence ID" value="AUX47652.1"/>
    <property type="molecule type" value="Genomic_DNA"/>
</dbReference>
<dbReference type="InterPro" id="IPR016187">
    <property type="entry name" value="CTDL_fold"/>
</dbReference>
<evidence type="ECO:0000313" key="2">
    <source>
        <dbReference type="EMBL" id="AUX47652.1"/>
    </source>
</evidence>
<dbReference type="GO" id="GO:0120147">
    <property type="term" value="F:formylglycine-generating oxidase activity"/>
    <property type="evidence" value="ECO:0007669"/>
    <property type="project" value="TreeGrafter"/>
</dbReference>